<reference evidence="2" key="3">
    <citation type="submission" date="2023-01" db="EMBL/GenBank/DDBJ databases">
        <authorList>
            <person name="Sun Q."/>
            <person name="Evtushenko L."/>
        </authorList>
    </citation>
    <scope>NUCLEOTIDE SEQUENCE</scope>
    <source>
        <strain evidence="2">VKM B-1606</strain>
    </source>
</reference>
<proteinExistence type="predicted"/>
<protein>
    <submittedName>
        <fullName evidence="2">Uncharacterized protein</fullName>
    </submittedName>
</protein>
<keyword evidence="1" id="KW-0812">Transmembrane</keyword>
<feature type="transmembrane region" description="Helical" evidence="1">
    <location>
        <begin position="21"/>
        <end position="45"/>
    </location>
</feature>
<dbReference type="Proteomes" id="UP000758856">
    <property type="component" value="Unassembled WGS sequence"/>
</dbReference>
<sequence>MIDPTIARFERRRRFAEYGGSIAMLASWGVGMWLVVNLVDIATLLTR</sequence>
<dbReference type="AlphaFoldDB" id="A0A9W6IXQ9"/>
<evidence type="ECO:0000313" key="2">
    <source>
        <dbReference type="EMBL" id="GLK57174.1"/>
    </source>
</evidence>
<dbReference type="RefSeq" id="WP_020187066.1">
    <property type="nucleotide sequence ID" value="NZ_BSFF01000009.1"/>
</dbReference>
<keyword evidence="4" id="KW-1185">Reference proteome</keyword>
<dbReference type="Proteomes" id="UP001143400">
    <property type="component" value="Unassembled WGS sequence"/>
</dbReference>
<evidence type="ECO:0000313" key="5">
    <source>
        <dbReference type="Proteomes" id="UP001143400"/>
    </source>
</evidence>
<keyword evidence="1" id="KW-1133">Transmembrane helix</keyword>
<reference evidence="2" key="1">
    <citation type="journal article" date="2014" name="Int. J. Syst. Evol. Microbiol.">
        <title>Complete genome sequence of Corynebacterium casei LMG S-19264T (=DSM 44701T), isolated from a smear-ripened cheese.</title>
        <authorList>
            <consortium name="US DOE Joint Genome Institute (JGI-PGF)"/>
            <person name="Walter F."/>
            <person name="Albersmeier A."/>
            <person name="Kalinowski J."/>
            <person name="Ruckert C."/>
        </authorList>
    </citation>
    <scope>NUCLEOTIDE SEQUENCE</scope>
    <source>
        <strain evidence="2">VKM B-1606</strain>
    </source>
</reference>
<gene>
    <name evidence="2" type="ORF">GCM10008170_31940</name>
    <name evidence="3" type="ORF">JOD31_003873</name>
</gene>
<evidence type="ECO:0000256" key="1">
    <source>
        <dbReference type="SAM" id="Phobius"/>
    </source>
</evidence>
<dbReference type="EMBL" id="BSFF01000009">
    <property type="protein sequence ID" value="GLK57174.1"/>
    <property type="molecule type" value="Genomic_DNA"/>
</dbReference>
<evidence type="ECO:0000313" key="3">
    <source>
        <dbReference type="EMBL" id="MBM7853612.1"/>
    </source>
</evidence>
<dbReference type="EMBL" id="JAFBCY010000005">
    <property type="protein sequence ID" value="MBM7853612.1"/>
    <property type="molecule type" value="Genomic_DNA"/>
</dbReference>
<accession>A0A9W6IXQ9</accession>
<keyword evidence="1" id="KW-0472">Membrane</keyword>
<reference evidence="3 4" key="2">
    <citation type="submission" date="2021-01" db="EMBL/GenBank/DDBJ databases">
        <title>Genomic Encyclopedia of Type Strains, Phase IV (KMG-IV): sequencing the most valuable type-strain genomes for metagenomic binning, comparative biology and taxonomic classification.</title>
        <authorList>
            <person name="Goeker M."/>
        </authorList>
    </citation>
    <scope>NUCLEOTIDE SEQUENCE [LARGE SCALE GENOMIC DNA]</scope>
    <source>
        <strain evidence="3 4">DSM 6130</strain>
    </source>
</reference>
<name>A0A9W6IXQ9_9HYPH</name>
<comment type="caution">
    <text evidence="2">The sequence shown here is derived from an EMBL/GenBank/DDBJ whole genome shotgun (WGS) entry which is preliminary data.</text>
</comment>
<evidence type="ECO:0000313" key="4">
    <source>
        <dbReference type="Proteomes" id="UP000758856"/>
    </source>
</evidence>
<organism evidence="2 5">
    <name type="scientific">Methylopila capsulata</name>
    <dbReference type="NCBI Taxonomy" id="61654"/>
    <lineage>
        <taxon>Bacteria</taxon>
        <taxon>Pseudomonadati</taxon>
        <taxon>Pseudomonadota</taxon>
        <taxon>Alphaproteobacteria</taxon>
        <taxon>Hyphomicrobiales</taxon>
        <taxon>Methylopilaceae</taxon>
        <taxon>Methylopila</taxon>
    </lineage>
</organism>